<dbReference type="EMBL" id="ABOX02000043">
    <property type="protein sequence ID" value="EEF58434.1"/>
    <property type="molecule type" value="Genomic_DNA"/>
</dbReference>
<evidence type="ECO:0000259" key="2">
    <source>
        <dbReference type="Pfam" id="PF13372"/>
    </source>
</evidence>
<evidence type="ECO:0000256" key="1">
    <source>
        <dbReference type="SAM" id="SignalP"/>
    </source>
</evidence>
<accession>B9XNW8</accession>
<feature type="domain" description="Alginate export" evidence="2">
    <location>
        <begin position="72"/>
        <end position="457"/>
    </location>
</feature>
<dbReference type="AlphaFoldDB" id="B9XNW8"/>
<keyword evidence="4" id="KW-1185">Reference proteome</keyword>
<evidence type="ECO:0000313" key="4">
    <source>
        <dbReference type="Proteomes" id="UP000003688"/>
    </source>
</evidence>
<dbReference type="STRING" id="320771.Cflav_PD1057"/>
<keyword evidence="1" id="KW-0732">Signal</keyword>
<gene>
    <name evidence="3" type="ORF">Cflav_PD1057</name>
</gene>
<dbReference type="RefSeq" id="WP_007417504.1">
    <property type="nucleotide sequence ID" value="NZ_ABOX02000043.1"/>
</dbReference>
<feature type="chain" id="PRO_5002894993" description="Alginate export domain-containing protein" evidence="1">
    <location>
        <begin position="21"/>
        <end position="465"/>
    </location>
</feature>
<organism evidence="3 4">
    <name type="scientific">Pedosphaera parvula (strain Ellin514)</name>
    <dbReference type="NCBI Taxonomy" id="320771"/>
    <lineage>
        <taxon>Bacteria</taxon>
        <taxon>Pseudomonadati</taxon>
        <taxon>Verrucomicrobiota</taxon>
        <taxon>Pedosphaerae</taxon>
        <taxon>Pedosphaerales</taxon>
        <taxon>Pedosphaeraceae</taxon>
        <taxon>Pedosphaera</taxon>
    </lineage>
</organism>
<dbReference type="Gene3D" id="2.40.160.100">
    <property type="match status" value="1"/>
</dbReference>
<evidence type="ECO:0000313" key="3">
    <source>
        <dbReference type="EMBL" id="EEF58434.1"/>
    </source>
</evidence>
<dbReference type="InterPro" id="IPR053728">
    <property type="entry name" value="Alginate_Permeability_Chnl"/>
</dbReference>
<proteinExistence type="predicted"/>
<comment type="caution">
    <text evidence="3">The sequence shown here is derived from an EMBL/GenBank/DDBJ whole genome shotgun (WGS) entry which is preliminary data.</text>
</comment>
<reference evidence="3 4" key="1">
    <citation type="journal article" date="2011" name="J. Bacteriol.">
        <title>Genome sequence of 'Pedosphaera parvula' Ellin514, an aerobic Verrucomicrobial isolate from pasture soil.</title>
        <authorList>
            <person name="Kant R."/>
            <person name="van Passel M.W."/>
            <person name="Sangwan P."/>
            <person name="Palva A."/>
            <person name="Lucas S."/>
            <person name="Copeland A."/>
            <person name="Lapidus A."/>
            <person name="Glavina Del Rio T."/>
            <person name="Dalin E."/>
            <person name="Tice H."/>
            <person name="Bruce D."/>
            <person name="Goodwin L."/>
            <person name="Pitluck S."/>
            <person name="Chertkov O."/>
            <person name="Larimer F.W."/>
            <person name="Land M.L."/>
            <person name="Hauser L."/>
            <person name="Brettin T.S."/>
            <person name="Detter J.C."/>
            <person name="Han S."/>
            <person name="de Vos W.M."/>
            <person name="Janssen P.H."/>
            <person name="Smidt H."/>
        </authorList>
    </citation>
    <scope>NUCLEOTIDE SEQUENCE [LARGE SCALE GENOMIC DNA]</scope>
    <source>
        <strain evidence="3 4">Ellin514</strain>
    </source>
</reference>
<dbReference type="InterPro" id="IPR025388">
    <property type="entry name" value="Alginate_export_dom"/>
</dbReference>
<name>B9XNW8_PEDPL</name>
<dbReference type="Proteomes" id="UP000003688">
    <property type="component" value="Unassembled WGS sequence"/>
</dbReference>
<sequence>MRRLIWLTSLLLALPSVAPADDMVKETSIPPPAFKVLRFDENYSCLTNEANRGDIFDPIKYIPLRRDDSSWYLSFGGELRERFESTHDVNFGIDSGPDSYWLQRITLQSDLHLGDHFRIFAEGISGVIAGESEPAPPVQDNPIDLQFAFADVTPLLTYDQHLTLRAGRFGMSFGSGRLVATRAAPNIPFRFDGFEMLYSRPLWEATAFLTQPVRDSGHFDGENHSTTFWGLYVTHWFDTPHKLGLDFYYLGIKNDHARYASGSGEEKRHSFGAREFGYWNHWDWNAEEVLQVGSFGHDSILAWTASLDGGYTWDVTFAPRLGLKADVTSGDGNKNDGRQETFNALFFKSGYFNDASLLRPQNIIDVHPNVALNLTRSVSLNGGVDVFWRYSRNDAVYAVPGFIAIPALHTDSLYVGTALDANLEWRIQRHVSFAASYVHFFTGNYVHAAGGHDVNYVSTTLSFLF</sequence>
<dbReference type="Pfam" id="PF13372">
    <property type="entry name" value="Alginate_exp"/>
    <property type="match status" value="1"/>
</dbReference>
<protein>
    <recommendedName>
        <fullName evidence="2">Alginate export domain-containing protein</fullName>
    </recommendedName>
</protein>
<dbReference type="OrthoDB" id="9764666at2"/>
<feature type="signal peptide" evidence="1">
    <location>
        <begin position="1"/>
        <end position="20"/>
    </location>
</feature>